<protein>
    <recommendedName>
        <fullName evidence="6">RRM domain-containing protein</fullName>
    </recommendedName>
</protein>
<dbReference type="Pfam" id="PF00076">
    <property type="entry name" value="RRM_1"/>
    <property type="match status" value="2"/>
</dbReference>
<feature type="compositionally biased region" description="Polar residues" evidence="5">
    <location>
        <begin position="633"/>
        <end position="649"/>
    </location>
</feature>
<dbReference type="InterPro" id="IPR000504">
    <property type="entry name" value="RRM_dom"/>
</dbReference>
<reference evidence="7 8" key="2">
    <citation type="journal article" date="2019" name="G3 (Bethesda)">
        <title>Hybrid Assembly of the Genome of the Entomopathogenic Nematode Steinernema carpocapsae Identifies the X-Chromosome.</title>
        <authorList>
            <person name="Serra L."/>
            <person name="Macchietto M."/>
            <person name="Macias-Munoz A."/>
            <person name="McGill C.J."/>
            <person name="Rodriguez I.M."/>
            <person name="Rodriguez B."/>
            <person name="Murad R."/>
            <person name="Mortazavi A."/>
        </authorList>
    </citation>
    <scope>NUCLEOTIDE SEQUENCE [LARGE SCALE GENOMIC DNA]</scope>
    <source>
        <strain evidence="7 8">ALL</strain>
    </source>
</reference>
<keyword evidence="2" id="KW-0677">Repeat</keyword>
<evidence type="ECO:0000256" key="1">
    <source>
        <dbReference type="ARBA" id="ARBA00022553"/>
    </source>
</evidence>
<evidence type="ECO:0000313" key="7">
    <source>
        <dbReference type="EMBL" id="TKR96242.1"/>
    </source>
</evidence>
<dbReference type="GO" id="GO:0003723">
    <property type="term" value="F:RNA binding"/>
    <property type="evidence" value="ECO:0007669"/>
    <property type="project" value="UniProtKB-UniRule"/>
</dbReference>
<feature type="domain" description="RRM" evidence="6">
    <location>
        <begin position="314"/>
        <end position="391"/>
    </location>
</feature>
<keyword evidence="1" id="KW-0597">Phosphoprotein</keyword>
<feature type="region of interest" description="Disordered" evidence="5">
    <location>
        <begin position="220"/>
        <end position="260"/>
    </location>
</feature>
<dbReference type="PANTHER" id="PTHR48036">
    <property type="entry name" value="SPLICING FACTOR (PAD-1), PUTATIVE (AFU_ORTHOLOGUE AFUA_1G15810)-RELATED"/>
    <property type="match status" value="1"/>
</dbReference>
<dbReference type="GO" id="GO:0005634">
    <property type="term" value="C:nucleus"/>
    <property type="evidence" value="ECO:0007669"/>
    <property type="project" value="InterPro"/>
</dbReference>
<feature type="compositionally biased region" description="Polar residues" evidence="5">
    <location>
        <begin position="608"/>
        <end position="625"/>
    </location>
</feature>
<evidence type="ECO:0000313" key="8">
    <source>
        <dbReference type="Proteomes" id="UP000298663"/>
    </source>
</evidence>
<gene>
    <name evidence="7" type="ORF">L596_010291</name>
</gene>
<dbReference type="InterPro" id="IPR029123">
    <property type="entry name" value="RBM39_linker"/>
</dbReference>
<dbReference type="SMART" id="SM00360">
    <property type="entry name" value="RRM"/>
    <property type="match status" value="2"/>
</dbReference>
<dbReference type="InterPro" id="IPR035979">
    <property type="entry name" value="RBD_domain_sf"/>
</dbReference>
<evidence type="ECO:0000256" key="2">
    <source>
        <dbReference type="ARBA" id="ARBA00022737"/>
    </source>
</evidence>
<dbReference type="Pfam" id="PF15519">
    <property type="entry name" value="RBM39linker"/>
    <property type="match status" value="1"/>
</dbReference>
<dbReference type="STRING" id="34508.A0A4U5PHY1"/>
<feature type="compositionally biased region" description="Basic and acidic residues" evidence="5">
    <location>
        <begin position="236"/>
        <end position="250"/>
    </location>
</feature>
<dbReference type="SUPFAM" id="SSF54928">
    <property type="entry name" value="RNA-binding domain, RBD"/>
    <property type="match status" value="1"/>
</dbReference>
<evidence type="ECO:0000256" key="4">
    <source>
        <dbReference type="PROSITE-ProRule" id="PRU00176"/>
    </source>
</evidence>
<evidence type="ECO:0000259" key="6">
    <source>
        <dbReference type="PROSITE" id="PS50102"/>
    </source>
</evidence>
<comment type="caution">
    <text evidence="7">The sequence shown here is derived from an EMBL/GenBank/DDBJ whole genome shotgun (WGS) entry which is preliminary data.</text>
</comment>
<keyword evidence="8" id="KW-1185">Reference proteome</keyword>
<evidence type="ECO:0000256" key="3">
    <source>
        <dbReference type="ARBA" id="ARBA00022884"/>
    </source>
</evidence>
<dbReference type="Proteomes" id="UP000298663">
    <property type="component" value="Unassembled WGS sequence"/>
</dbReference>
<proteinExistence type="predicted"/>
<feature type="region of interest" description="Disordered" evidence="5">
    <location>
        <begin position="608"/>
        <end position="666"/>
    </location>
</feature>
<keyword evidence="3 4" id="KW-0694">RNA-binding</keyword>
<name>A0A4U5PHY1_STECR</name>
<dbReference type="AlphaFoldDB" id="A0A4U5PHY1"/>
<dbReference type="NCBIfam" id="TIGR01622">
    <property type="entry name" value="SF-CC1"/>
    <property type="match status" value="1"/>
</dbReference>
<dbReference type="PROSITE" id="PS50102">
    <property type="entry name" value="RRM"/>
    <property type="match status" value="2"/>
</dbReference>
<evidence type="ECO:0000256" key="5">
    <source>
        <dbReference type="SAM" id="MobiDB-lite"/>
    </source>
</evidence>
<dbReference type="Gene3D" id="3.30.70.330">
    <property type="match status" value="3"/>
</dbReference>
<dbReference type="InterPro" id="IPR006509">
    <property type="entry name" value="RBM39_SF"/>
</dbReference>
<feature type="region of interest" description="Disordered" evidence="5">
    <location>
        <begin position="35"/>
        <end position="66"/>
    </location>
</feature>
<dbReference type="CDD" id="cd12283">
    <property type="entry name" value="RRM1_RBM39_like"/>
    <property type="match status" value="1"/>
</dbReference>
<reference evidence="7 8" key="1">
    <citation type="journal article" date="2015" name="Genome Biol.">
        <title>Comparative genomics of Steinernema reveals deeply conserved gene regulatory networks.</title>
        <authorList>
            <person name="Dillman A.R."/>
            <person name="Macchietto M."/>
            <person name="Porter C.F."/>
            <person name="Rogers A."/>
            <person name="Williams B."/>
            <person name="Antoshechkin I."/>
            <person name="Lee M.M."/>
            <person name="Goodwin Z."/>
            <person name="Lu X."/>
            <person name="Lewis E.E."/>
            <person name="Goodrich-Blair H."/>
            <person name="Stock S.P."/>
            <person name="Adams B.J."/>
            <person name="Sternberg P.W."/>
            <person name="Mortazavi A."/>
        </authorList>
    </citation>
    <scope>NUCLEOTIDE SEQUENCE [LARGE SCALE GENOMIC DNA]</scope>
    <source>
        <strain evidence="7 8">ALL</strain>
    </source>
</reference>
<dbReference type="OrthoDB" id="8123449at2759"/>
<dbReference type="EMBL" id="AZBU02000002">
    <property type="protein sequence ID" value="TKR96242.1"/>
    <property type="molecule type" value="Genomic_DNA"/>
</dbReference>
<organism evidence="7 8">
    <name type="scientific">Steinernema carpocapsae</name>
    <name type="common">Entomopathogenic nematode</name>
    <dbReference type="NCBI Taxonomy" id="34508"/>
    <lineage>
        <taxon>Eukaryota</taxon>
        <taxon>Metazoa</taxon>
        <taxon>Ecdysozoa</taxon>
        <taxon>Nematoda</taxon>
        <taxon>Chromadorea</taxon>
        <taxon>Rhabditida</taxon>
        <taxon>Tylenchina</taxon>
        <taxon>Panagrolaimomorpha</taxon>
        <taxon>Strongyloidoidea</taxon>
        <taxon>Steinernematidae</taxon>
        <taxon>Steinernema</taxon>
    </lineage>
</organism>
<accession>A0A4U5PHY1</accession>
<sequence>MRGQAVVSLVSGDALPKIYRKRLNKAISEMLGELDGDEEGNEENSSKLARRRSSRNRCLDDQKSPTGKVTIKREVQIRLARTTFDTKSYHFCRPNFGELNLSNVCEQKGEDLLAKISMDNRLTEAWTTSTPSSTRRWTSATATVKRSVAPRAAQGPKVRAVAAVREAGAVIRSGGDPARRTAIAAVTEAAPGHAADPEIVIGAVRHDRVRRIADAAAAHVPEATSGRASSTIAGRPGDRHLEEAEEKAAAEDLEAPGCRDPSDVMSLRGLQKPEKLLLELVDLPMLILRMPFTARRSPPPNAPTNMTPEERDERTIFILQIARQTRPRDLEEFFSSVGHVRDVRIITDSKTRRSKGIAYVEFWEREAVPLSLALNGQNLLGAPLVIQQTCAERNRLANGTVGGNIGLGPVNDNGNIRLSISQLHPSITNGMLMGIFEPFGKIDGCEVVRDRSGNSRGHGYVTYIYAEDGKRALEQLNGFELAGRSIKVAAVDEEDYQSARQQDHLDDEKEKLNASGRLQLMANLAKGSGMELPESAQQALQQQQHQAEGVPPVATQCFMLSNMFDPSAETDPDWELDIRDDVIEQCNQFGACTILTWTRLRLKETSLSSVHRSASQPRPSRTSTAAILPARSSWRTTFPSTATTNSSRLPSPVRISWKRGSDEEDR</sequence>
<dbReference type="InterPro" id="IPR012677">
    <property type="entry name" value="Nucleotide-bd_a/b_plait_sf"/>
</dbReference>
<feature type="domain" description="RRM" evidence="6">
    <location>
        <begin position="416"/>
        <end position="493"/>
    </location>
</feature>
<dbReference type="GO" id="GO:0006397">
    <property type="term" value="P:mRNA processing"/>
    <property type="evidence" value="ECO:0007669"/>
    <property type="project" value="InterPro"/>
</dbReference>